<comment type="caution">
    <text evidence="2">The sequence shown here is derived from an EMBL/GenBank/DDBJ whole genome shotgun (WGS) entry which is preliminary data.</text>
</comment>
<evidence type="ECO:0000259" key="1">
    <source>
        <dbReference type="Pfam" id="PF12651"/>
    </source>
</evidence>
<protein>
    <recommendedName>
        <fullName evidence="1">Predicted DNA-binding protein ribbon-helix-helix domain-containing protein</fullName>
    </recommendedName>
</protein>
<dbReference type="InterPro" id="IPR038733">
    <property type="entry name" value="Predicted_DNA_bind_prot_RHH"/>
</dbReference>
<reference evidence="2" key="1">
    <citation type="submission" date="2020-05" db="EMBL/GenBank/DDBJ databases">
        <authorList>
            <person name="Brown S."/>
            <person name="Huntemann M."/>
            <person name="Clum A."/>
            <person name="Spunde A."/>
            <person name="Palaniappan K."/>
            <person name="Ritter S."/>
            <person name="Mikhailova N."/>
            <person name="Chen I.-M."/>
            <person name="Stamatis D."/>
            <person name="Reddy T."/>
            <person name="O'Malley R."/>
            <person name="Daum C."/>
            <person name="Shapiro N."/>
            <person name="Ivanova N."/>
            <person name="Kyrpides N."/>
            <person name="Woyke T."/>
        </authorList>
    </citation>
    <scope>NUCLEOTIDE SEQUENCE</scope>
    <source>
        <strain evidence="2">DJ080</strain>
    </source>
</reference>
<gene>
    <name evidence="2" type="ORF">B0H41_005159</name>
</gene>
<accession>A0AAX0B834</accession>
<dbReference type="Pfam" id="PF12651">
    <property type="entry name" value="RHH_3"/>
    <property type="match status" value="1"/>
</dbReference>
<organism evidence="2 3">
    <name type="scientific">Clostridium beijerinckii</name>
    <name type="common">Clostridium MP</name>
    <dbReference type="NCBI Taxonomy" id="1520"/>
    <lineage>
        <taxon>Bacteria</taxon>
        <taxon>Bacillati</taxon>
        <taxon>Bacillota</taxon>
        <taxon>Clostridia</taxon>
        <taxon>Eubacteriales</taxon>
        <taxon>Clostridiaceae</taxon>
        <taxon>Clostridium</taxon>
    </lineage>
</organism>
<feature type="domain" description="Predicted DNA-binding protein ribbon-helix-helix" evidence="1">
    <location>
        <begin position="12"/>
        <end position="55"/>
    </location>
</feature>
<evidence type="ECO:0000313" key="3">
    <source>
        <dbReference type="Proteomes" id="UP001193748"/>
    </source>
</evidence>
<proteinExistence type="predicted"/>
<dbReference type="RefSeq" id="WP_173711971.1">
    <property type="nucleotide sequence ID" value="NZ_CP107022.1"/>
</dbReference>
<dbReference type="Proteomes" id="UP001193748">
    <property type="component" value="Unassembled WGS sequence"/>
</dbReference>
<reference evidence="2" key="2">
    <citation type="journal article" date="2022" name="Nat. Biotechnol.">
        <title>Carbon-negative production of acetone and isopropanol by gas fermentation at industrial pilot scale.</title>
        <authorList>
            <person name="Liew F.E."/>
            <person name="Nogle R."/>
            <person name="Abdalla T."/>
            <person name="Rasor B.J."/>
            <person name="Canter C."/>
            <person name="Jensen R.O."/>
            <person name="Wang L."/>
            <person name="Strutz J."/>
            <person name="Chirania P."/>
            <person name="De Tissera S."/>
            <person name="Mueller A.P."/>
            <person name="Ruan Z."/>
            <person name="Gao A."/>
            <person name="Tran L."/>
            <person name="Engle N.L."/>
            <person name="Bromley J.C."/>
            <person name="Daniell J."/>
            <person name="Conrado R."/>
            <person name="Tschaplinski T.J."/>
            <person name="Giannone R.J."/>
            <person name="Hettich R.L."/>
            <person name="Karim A.S."/>
            <person name="Simpson S.D."/>
            <person name="Brown S.D."/>
            <person name="Leang C."/>
            <person name="Jewett M.C."/>
            <person name="Kopke M."/>
        </authorList>
    </citation>
    <scope>NUCLEOTIDE SEQUENCE</scope>
    <source>
        <strain evidence="2">DJ080</strain>
    </source>
</reference>
<evidence type="ECO:0000313" key="2">
    <source>
        <dbReference type="EMBL" id="NRT91480.1"/>
    </source>
</evidence>
<dbReference type="EMBL" id="JABSWW010000001">
    <property type="protein sequence ID" value="NRT91480.1"/>
    <property type="molecule type" value="Genomic_DNA"/>
</dbReference>
<name>A0AAX0B834_CLOBE</name>
<dbReference type="AlphaFoldDB" id="A0AAX0B834"/>
<sequence>MEEKSKYRRVVNREPFSTTVNLNYNNLLSELSEKTRIAKSKLTDEALELLFEKYNIDYKNESIQEK</sequence>